<protein>
    <submittedName>
        <fullName evidence="2">Uncharacterized protein</fullName>
    </submittedName>
</protein>
<evidence type="ECO:0000313" key="2">
    <source>
        <dbReference type="EMBL" id="ERI81729.1"/>
    </source>
</evidence>
<dbReference type="AlphaFoldDB" id="U2BU86"/>
<dbReference type="HOGENOM" id="CLU_3285194_0_0_10"/>
<sequence>MAILILQDERDIYVVPLYKSKGLAIKILALFYVVFTVPGL</sequence>
<dbReference type="PATRIC" id="fig|1321819.3.peg.2691"/>
<accession>U2BU86</accession>
<proteinExistence type="predicted"/>
<evidence type="ECO:0000313" key="3">
    <source>
        <dbReference type="Proteomes" id="UP000016496"/>
    </source>
</evidence>
<keyword evidence="1" id="KW-1133">Transmembrane helix</keyword>
<evidence type="ECO:0000256" key="1">
    <source>
        <dbReference type="SAM" id="Phobius"/>
    </source>
</evidence>
<reference evidence="2 3" key="1">
    <citation type="submission" date="2013-08" db="EMBL/GenBank/DDBJ databases">
        <authorList>
            <person name="Weinstock G."/>
            <person name="Sodergren E."/>
            <person name="Wylie T."/>
            <person name="Fulton L."/>
            <person name="Fulton R."/>
            <person name="Fronick C."/>
            <person name="O'Laughlin M."/>
            <person name="Godfrey J."/>
            <person name="Miner T."/>
            <person name="Herter B."/>
            <person name="Appelbaum E."/>
            <person name="Cordes M."/>
            <person name="Lek S."/>
            <person name="Wollam A."/>
            <person name="Pepin K.H."/>
            <person name="Palsikar V.B."/>
            <person name="Mitreva M."/>
            <person name="Wilson R.K."/>
        </authorList>
    </citation>
    <scope>NUCLEOTIDE SEQUENCE [LARGE SCALE GENOMIC DNA]</scope>
    <source>
        <strain evidence="2 3">F0041</strain>
    </source>
</reference>
<name>U2BU86_9BACE</name>
<keyword evidence="1" id="KW-0812">Transmembrane</keyword>
<gene>
    <name evidence="2" type="ORF">HMPREF1981_02915</name>
</gene>
<organism evidence="2 3">
    <name type="scientific">Bacteroides pyogenes F0041</name>
    <dbReference type="NCBI Taxonomy" id="1321819"/>
    <lineage>
        <taxon>Bacteria</taxon>
        <taxon>Pseudomonadati</taxon>
        <taxon>Bacteroidota</taxon>
        <taxon>Bacteroidia</taxon>
        <taxon>Bacteroidales</taxon>
        <taxon>Bacteroidaceae</taxon>
        <taxon>Bacteroides</taxon>
    </lineage>
</organism>
<dbReference type="Proteomes" id="UP000016496">
    <property type="component" value="Unassembled WGS sequence"/>
</dbReference>
<dbReference type="EMBL" id="AWSV01000154">
    <property type="protein sequence ID" value="ERI81729.1"/>
    <property type="molecule type" value="Genomic_DNA"/>
</dbReference>
<keyword evidence="1" id="KW-0472">Membrane</keyword>
<feature type="transmembrane region" description="Helical" evidence="1">
    <location>
        <begin position="12"/>
        <end position="35"/>
    </location>
</feature>
<comment type="caution">
    <text evidence="2">The sequence shown here is derived from an EMBL/GenBank/DDBJ whole genome shotgun (WGS) entry which is preliminary data.</text>
</comment>